<keyword evidence="4" id="KW-1185">Reference proteome</keyword>
<evidence type="ECO:0000259" key="2">
    <source>
        <dbReference type="Pfam" id="PF02774"/>
    </source>
</evidence>
<proteinExistence type="inferred from homology"/>
<dbReference type="Gene3D" id="3.30.360.10">
    <property type="entry name" value="Dihydrodipicolinate Reductase, domain 2"/>
    <property type="match status" value="1"/>
</dbReference>
<dbReference type="Pfam" id="PF02774">
    <property type="entry name" value="Semialdhyde_dhC"/>
    <property type="match status" value="1"/>
</dbReference>
<dbReference type="InterPro" id="IPR012280">
    <property type="entry name" value="Semialdhyde_DH_dimer_dom"/>
</dbReference>
<dbReference type="EMBL" id="ADHJ01000037">
    <property type="protein sequence ID" value="EFU40072.1"/>
    <property type="molecule type" value="Genomic_DNA"/>
</dbReference>
<organism evidence="3 4">
    <name type="scientific">Paenibacillus vortex V453</name>
    <dbReference type="NCBI Taxonomy" id="715225"/>
    <lineage>
        <taxon>Bacteria</taxon>
        <taxon>Bacillati</taxon>
        <taxon>Bacillota</taxon>
        <taxon>Bacilli</taxon>
        <taxon>Bacillales</taxon>
        <taxon>Paenibacillaceae</taxon>
        <taxon>Paenibacillus</taxon>
    </lineage>
</organism>
<evidence type="ECO:0000313" key="3">
    <source>
        <dbReference type="EMBL" id="EFU40072.1"/>
    </source>
</evidence>
<gene>
    <name evidence="3" type="ORF">PVOR_22429</name>
</gene>
<comment type="caution">
    <text evidence="3">The sequence shown here is derived from an EMBL/GenBank/DDBJ whole genome shotgun (WGS) entry which is preliminary data.</text>
</comment>
<dbReference type="Proteomes" id="UP000003094">
    <property type="component" value="Unassembled WGS sequence"/>
</dbReference>
<reference evidence="3 4" key="1">
    <citation type="journal article" date="2010" name="BMC Genomics">
        <title>Genome sequence of the pattern forming Paenibacillus vortex bacterium reveals potential for thriving in complex environments.</title>
        <authorList>
            <person name="Sirota-Madi A."/>
            <person name="Olender T."/>
            <person name="Helman Y."/>
            <person name="Ingham C."/>
            <person name="Brainis I."/>
            <person name="Roth D."/>
            <person name="Hagi E."/>
            <person name="Brodsky L."/>
            <person name="Leshkowitz D."/>
            <person name="Galatenko V."/>
            <person name="Nikolaev V."/>
            <person name="Mugasimangalam R.C."/>
            <person name="Bransburg-Zabary S."/>
            <person name="Gutnick D.L."/>
            <person name="Lancet D."/>
            <person name="Ben-Jacob E."/>
        </authorList>
    </citation>
    <scope>NUCLEOTIDE SEQUENCE [LARGE SCALE GENOMIC DNA]</scope>
    <source>
        <strain evidence="3 4">V453</strain>
    </source>
</reference>
<feature type="domain" description="Semialdehyde dehydrogenase dimerisation" evidence="2">
    <location>
        <begin position="24"/>
        <end position="76"/>
    </location>
</feature>
<evidence type="ECO:0000256" key="1">
    <source>
        <dbReference type="ARBA" id="ARBA00010584"/>
    </source>
</evidence>
<dbReference type="GO" id="GO:0008652">
    <property type="term" value="P:amino acid biosynthetic process"/>
    <property type="evidence" value="ECO:0007669"/>
    <property type="project" value="InterPro"/>
</dbReference>
<dbReference type="SUPFAM" id="SSF55347">
    <property type="entry name" value="Glyceraldehyde-3-phosphate dehydrogenase-like, C-terminal domain"/>
    <property type="match status" value="1"/>
</dbReference>
<sequence>MLEPEVLAGQEMRLDILPVGSLPVKHQTAFNAIPQIDKCTENGYPLEEMKMVHETRKIKGDESIEVTAICVRIPVVKAL</sequence>
<dbReference type="PANTHER" id="PTHR46278">
    <property type="entry name" value="DEHYDROGENASE, PUTATIVE-RELATED"/>
    <property type="match status" value="1"/>
</dbReference>
<protein>
    <submittedName>
        <fullName evidence="3">Aspartate-semialdehyde dehydrogenase</fullName>
    </submittedName>
</protein>
<evidence type="ECO:0000313" key="4">
    <source>
        <dbReference type="Proteomes" id="UP000003094"/>
    </source>
</evidence>
<dbReference type="KEGG" id="pvo:PVOR_22429"/>
<dbReference type="AlphaFoldDB" id="A0A2R9SRX0"/>
<dbReference type="GO" id="GO:0046983">
    <property type="term" value="F:protein dimerization activity"/>
    <property type="evidence" value="ECO:0007669"/>
    <property type="project" value="InterPro"/>
</dbReference>
<dbReference type="GO" id="GO:0016620">
    <property type="term" value="F:oxidoreductase activity, acting on the aldehyde or oxo group of donors, NAD or NADP as acceptor"/>
    <property type="evidence" value="ECO:0007669"/>
    <property type="project" value="InterPro"/>
</dbReference>
<name>A0A2R9SRX0_9BACL</name>
<accession>A0A2R9SRX0</accession>
<comment type="similarity">
    <text evidence="1">Belongs to the aspartate-semialdehyde dehydrogenase family.</text>
</comment>
<dbReference type="PANTHER" id="PTHR46278:SF2">
    <property type="entry name" value="ASPARTATE-SEMIALDEHYDE DEHYDROGENASE"/>
    <property type="match status" value="1"/>
</dbReference>